<dbReference type="EMBL" id="VNHT01000040">
    <property type="protein sequence ID" value="TYP83914.1"/>
    <property type="molecule type" value="Genomic_DNA"/>
</dbReference>
<protein>
    <recommendedName>
        <fullName evidence="2">HTH Mu-type domain-containing protein</fullName>
    </recommendedName>
</protein>
<dbReference type="InterPro" id="IPR003314">
    <property type="entry name" value="Mu-type_HTH"/>
</dbReference>
<feature type="domain" description="HTH Mu-type" evidence="2">
    <location>
        <begin position="5"/>
        <end position="77"/>
    </location>
</feature>
<dbReference type="Proteomes" id="UP000324176">
    <property type="component" value="Unassembled WGS sequence"/>
</dbReference>
<dbReference type="OrthoDB" id="7011085at2"/>
<feature type="region of interest" description="Disordered" evidence="1">
    <location>
        <begin position="36"/>
        <end position="58"/>
    </location>
</feature>
<comment type="caution">
    <text evidence="3">The sequence shown here is derived from an EMBL/GenBank/DDBJ whole genome shotgun (WGS) entry which is preliminary data.</text>
</comment>
<sequence>MSTDSKLWFSADELAMLSPHLLIKIPTSTRQCRARAKRENWQSREVPGRGGPQGKKTEFLPPKEILVEIQKFLNKNPNFFSEIKGSSERTTKYKSQPPQPLISESDKHERNIINNHLPLDSAVLENVLRQIECALEERKIILDAAKKASLIQLVYEHCVETRKNISETIERFLKLVS</sequence>
<evidence type="ECO:0000259" key="2">
    <source>
        <dbReference type="PROSITE" id="PS51702"/>
    </source>
</evidence>
<dbReference type="AlphaFoldDB" id="A0A5D3YEI6"/>
<organism evidence="3 4">
    <name type="scientific">Nitrosomonas communis</name>
    <dbReference type="NCBI Taxonomy" id="44574"/>
    <lineage>
        <taxon>Bacteria</taxon>
        <taxon>Pseudomonadati</taxon>
        <taxon>Pseudomonadota</taxon>
        <taxon>Betaproteobacteria</taxon>
        <taxon>Nitrosomonadales</taxon>
        <taxon>Nitrosomonadaceae</taxon>
        <taxon>Nitrosomonas</taxon>
    </lineage>
</organism>
<evidence type="ECO:0000313" key="4">
    <source>
        <dbReference type="Proteomes" id="UP000324176"/>
    </source>
</evidence>
<evidence type="ECO:0000313" key="3">
    <source>
        <dbReference type="EMBL" id="TYP83914.1"/>
    </source>
</evidence>
<dbReference type="InterPro" id="IPR036388">
    <property type="entry name" value="WH-like_DNA-bd_sf"/>
</dbReference>
<name>A0A5D3YEI6_9PROT</name>
<evidence type="ECO:0000256" key="1">
    <source>
        <dbReference type="SAM" id="MobiDB-lite"/>
    </source>
</evidence>
<proteinExistence type="predicted"/>
<reference evidence="3 4" key="1">
    <citation type="submission" date="2019-07" db="EMBL/GenBank/DDBJ databases">
        <title>Active sludge and wastewater microbial communities from Klosterneuburg, Austria.</title>
        <authorList>
            <person name="Wagner M."/>
        </authorList>
    </citation>
    <scope>NUCLEOTIDE SEQUENCE [LARGE SCALE GENOMIC DNA]</scope>
    <source>
        <strain evidence="3 4">Nm2</strain>
    </source>
</reference>
<feature type="region of interest" description="Disordered" evidence="1">
    <location>
        <begin position="84"/>
        <end position="103"/>
    </location>
</feature>
<dbReference type="PROSITE" id="PS51702">
    <property type="entry name" value="HTH_MU"/>
    <property type="match status" value="1"/>
</dbReference>
<gene>
    <name evidence="3" type="ORF">BCL69_104040</name>
</gene>
<dbReference type="RefSeq" id="WP_144412813.1">
    <property type="nucleotide sequence ID" value="NZ_CP011451.1"/>
</dbReference>
<dbReference type="Gene3D" id="1.10.10.10">
    <property type="entry name" value="Winged helix-like DNA-binding domain superfamily/Winged helix DNA-binding domain"/>
    <property type="match status" value="1"/>
</dbReference>
<dbReference type="InterPro" id="IPR009061">
    <property type="entry name" value="DNA-bd_dom_put_sf"/>
</dbReference>
<dbReference type="SUPFAM" id="SSF46955">
    <property type="entry name" value="Putative DNA-binding domain"/>
    <property type="match status" value="1"/>
</dbReference>
<accession>A0A5D3YEI6</accession>
<dbReference type="GO" id="GO:0003677">
    <property type="term" value="F:DNA binding"/>
    <property type="evidence" value="ECO:0007669"/>
    <property type="project" value="InterPro"/>
</dbReference>